<dbReference type="Proteomes" id="UP000014139">
    <property type="component" value="Unassembled WGS sequence"/>
</dbReference>
<dbReference type="EMBL" id="AOUO01000494">
    <property type="protein sequence ID" value="EOD64621.1"/>
    <property type="molecule type" value="Genomic_DNA"/>
</dbReference>
<evidence type="ECO:0000256" key="1">
    <source>
        <dbReference type="ARBA" id="ARBA00004660"/>
    </source>
</evidence>
<dbReference type="GO" id="GO:0004497">
    <property type="term" value="F:monooxygenase activity"/>
    <property type="evidence" value="ECO:0007669"/>
    <property type="project" value="UniProtKB-KW"/>
</dbReference>
<dbReference type="InterPro" id="IPR036396">
    <property type="entry name" value="Cyt_P450_sf"/>
</dbReference>
<evidence type="ECO:0000256" key="2">
    <source>
        <dbReference type="ARBA" id="ARBA00010617"/>
    </source>
</evidence>
<dbReference type="GO" id="GO:0016705">
    <property type="term" value="F:oxidoreductase activity, acting on paired donors, with incorporation or reduction of molecular oxygen"/>
    <property type="evidence" value="ECO:0007669"/>
    <property type="project" value="InterPro"/>
</dbReference>
<sequence length="397" mass="43651">MSGRTHPGPVPYPFGSAAGLAIDPAYAKARDTPGMIRIRLPYGEPAWLAVRYDDVRFVLGDRRFSRAMAVEADVPRMGPVKLDAGMIVLDPPDHTRLRKLVAKAFTVHRVAQLRPRIRELAEELVAAMVARGRPVDLVEHFALSLPVAVICELLGVPVADRPRFRAWSDAFLSTNQATAEQFAENRDGFREYLSGLVAARRAVPADDLMTALVEARDEHDRLSELELVDMCLGLLVAGHETTASHIPNFVVVLQAHPERLAELRADLGLVPAAVEELLRFTPLGYGPGFPRYATEDIEVGGVLVRAGEPVVVDFAAADRDPRQFPDPDELRFDRGENQHVGFGHGVHHCLGAPLARVELQEGLRALLGKLPGLHIAGDIVWKEEMPVRGARRLPIAW</sequence>
<comment type="pathway">
    <text evidence="1">Antibiotic biosynthesis; vancomycin biosynthesis.</text>
</comment>
<dbReference type="PRINTS" id="PR00359">
    <property type="entry name" value="BP450"/>
</dbReference>
<reference evidence="10 11" key="1">
    <citation type="submission" date="2013-02" db="EMBL/GenBank/DDBJ databases">
        <title>Draft genome sequence of Amycolatopsis vancoresmycina strain DSM 44592T.</title>
        <authorList>
            <person name="Kumar S."/>
            <person name="Kaur N."/>
            <person name="Kaur C."/>
            <person name="Raghava G.P.S."/>
            <person name="Mayilraj S."/>
        </authorList>
    </citation>
    <scope>NUCLEOTIDE SEQUENCE [LARGE SCALE GENOMIC DNA]</scope>
    <source>
        <strain evidence="10 11">DSM 44592</strain>
    </source>
</reference>
<keyword evidence="7 9" id="KW-0503">Monooxygenase</keyword>
<dbReference type="GO" id="GO:0020037">
    <property type="term" value="F:heme binding"/>
    <property type="evidence" value="ECO:0007669"/>
    <property type="project" value="InterPro"/>
</dbReference>
<evidence type="ECO:0000256" key="8">
    <source>
        <dbReference type="ARBA" id="ARBA00055433"/>
    </source>
</evidence>
<dbReference type="AlphaFoldDB" id="R1HWA8"/>
<accession>R1HWA8</accession>
<dbReference type="PATRIC" id="fig|1292037.4.peg.5817"/>
<dbReference type="InterPro" id="IPR002397">
    <property type="entry name" value="Cyt_P450_B"/>
</dbReference>
<evidence type="ECO:0000256" key="5">
    <source>
        <dbReference type="ARBA" id="ARBA00023002"/>
    </source>
</evidence>
<evidence type="ECO:0000313" key="10">
    <source>
        <dbReference type="EMBL" id="EOD64621.1"/>
    </source>
</evidence>
<evidence type="ECO:0000313" key="11">
    <source>
        <dbReference type="Proteomes" id="UP000014139"/>
    </source>
</evidence>
<dbReference type="GO" id="GO:0005506">
    <property type="term" value="F:iron ion binding"/>
    <property type="evidence" value="ECO:0007669"/>
    <property type="project" value="InterPro"/>
</dbReference>
<dbReference type="Pfam" id="PF00067">
    <property type="entry name" value="p450"/>
    <property type="match status" value="1"/>
</dbReference>
<dbReference type="FunFam" id="1.10.630.10:FF:000018">
    <property type="entry name" value="Cytochrome P450 monooxygenase"/>
    <property type="match status" value="1"/>
</dbReference>
<keyword evidence="4 9" id="KW-0479">Metal-binding</keyword>
<protein>
    <submittedName>
        <fullName evidence="10">Cytochrome P450</fullName>
    </submittedName>
</protein>
<comment type="caution">
    <text evidence="10">The sequence shown here is derived from an EMBL/GenBank/DDBJ whole genome shotgun (WGS) entry which is preliminary data.</text>
</comment>
<dbReference type="SUPFAM" id="SSF48264">
    <property type="entry name" value="Cytochrome P450"/>
    <property type="match status" value="1"/>
</dbReference>
<proteinExistence type="inferred from homology"/>
<name>R1HWA8_9PSEU</name>
<dbReference type="PANTHER" id="PTHR46696">
    <property type="entry name" value="P450, PUTATIVE (EUROFUNG)-RELATED"/>
    <property type="match status" value="1"/>
</dbReference>
<dbReference type="InterPro" id="IPR017972">
    <property type="entry name" value="Cyt_P450_CS"/>
</dbReference>
<dbReference type="Gene3D" id="1.10.630.10">
    <property type="entry name" value="Cytochrome P450"/>
    <property type="match status" value="1"/>
</dbReference>
<organism evidence="10 11">
    <name type="scientific">Amycolatopsis vancoresmycina DSM 44592</name>
    <dbReference type="NCBI Taxonomy" id="1292037"/>
    <lineage>
        <taxon>Bacteria</taxon>
        <taxon>Bacillati</taxon>
        <taxon>Actinomycetota</taxon>
        <taxon>Actinomycetes</taxon>
        <taxon>Pseudonocardiales</taxon>
        <taxon>Pseudonocardiaceae</taxon>
        <taxon>Amycolatopsis</taxon>
    </lineage>
</organism>
<comment type="similarity">
    <text evidence="2 9">Belongs to the cytochrome P450 family.</text>
</comment>
<keyword evidence="6 9" id="KW-0408">Iron</keyword>
<keyword evidence="3 9" id="KW-0349">Heme</keyword>
<dbReference type="RefSeq" id="WP_004558588.1">
    <property type="nucleotide sequence ID" value="NZ_AOUO01000494.1"/>
</dbReference>
<keyword evidence="11" id="KW-1185">Reference proteome</keyword>
<dbReference type="PRINTS" id="PR00385">
    <property type="entry name" value="P450"/>
</dbReference>
<keyword evidence="5 9" id="KW-0560">Oxidoreductase</keyword>
<evidence type="ECO:0000256" key="3">
    <source>
        <dbReference type="ARBA" id="ARBA00022617"/>
    </source>
</evidence>
<evidence type="ECO:0000256" key="7">
    <source>
        <dbReference type="ARBA" id="ARBA00023033"/>
    </source>
</evidence>
<dbReference type="eggNOG" id="COG2124">
    <property type="taxonomic scope" value="Bacteria"/>
</dbReference>
<comment type="function">
    <text evidence="8">Involved in the coupling of aromatic side chains of the heptapeptide of vancomycin.</text>
</comment>
<dbReference type="OrthoDB" id="141712at2"/>
<dbReference type="PROSITE" id="PS00086">
    <property type="entry name" value="CYTOCHROME_P450"/>
    <property type="match status" value="1"/>
</dbReference>
<gene>
    <name evidence="10" type="ORF">H480_30911</name>
</gene>
<dbReference type="PANTHER" id="PTHR46696:SF1">
    <property type="entry name" value="CYTOCHROME P450 YJIB-RELATED"/>
    <property type="match status" value="1"/>
</dbReference>
<evidence type="ECO:0000256" key="9">
    <source>
        <dbReference type="RuleBase" id="RU000461"/>
    </source>
</evidence>
<dbReference type="CDD" id="cd11031">
    <property type="entry name" value="Cyp158A-like"/>
    <property type="match status" value="1"/>
</dbReference>
<dbReference type="InterPro" id="IPR001128">
    <property type="entry name" value="Cyt_P450"/>
</dbReference>
<evidence type="ECO:0000256" key="4">
    <source>
        <dbReference type="ARBA" id="ARBA00022723"/>
    </source>
</evidence>
<evidence type="ECO:0000256" key="6">
    <source>
        <dbReference type="ARBA" id="ARBA00023004"/>
    </source>
</evidence>